<dbReference type="FunFam" id="2.60.120.330:FF:000003">
    <property type="entry name" value="Gibberellin 20 oxidase 2"/>
    <property type="match status" value="1"/>
</dbReference>
<dbReference type="GO" id="GO:0045544">
    <property type="term" value="F:gibberellin 20-oxidase activity"/>
    <property type="evidence" value="ECO:0007669"/>
    <property type="project" value="UniProtKB-ARBA"/>
</dbReference>
<dbReference type="InterPro" id="IPR050231">
    <property type="entry name" value="Iron_ascorbate_oxido_reductase"/>
</dbReference>
<evidence type="ECO:0000256" key="9">
    <source>
        <dbReference type="RuleBase" id="RU003682"/>
    </source>
</evidence>
<evidence type="ECO:0000313" key="11">
    <source>
        <dbReference type="EMBL" id="KAF7816790.1"/>
    </source>
</evidence>
<dbReference type="SUPFAM" id="SSF51197">
    <property type="entry name" value="Clavaminate synthase-like"/>
    <property type="match status" value="1"/>
</dbReference>
<dbReference type="GO" id="GO:0009686">
    <property type="term" value="P:gibberellin biosynthetic process"/>
    <property type="evidence" value="ECO:0007669"/>
    <property type="project" value="UniProtKB-ARBA"/>
</dbReference>
<comment type="similarity">
    <text evidence="7">Belongs to the iron/ascorbate-dependent oxidoreductase family. GA20OX subfamily.</text>
</comment>
<evidence type="ECO:0000256" key="6">
    <source>
        <dbReference type="ARBA" id="ARBA00037909"/>
    </source>
</evidence>
<reference evidence="11" key="1">
    <citation type="submission" date="2020-09" db="EMBL/GenBank/DDBJ databases">
        <title>Genome-Enabled Discovery of Anthraquinone Biosynthesis in Senna tora.</title>
        <authorList>
            <person name="Kang S.-H."/>
            <person name="Pandey R.P."/>
            <person name="Lee C.-M."/>
            <person name="Sim J.-S."/>
            <person name="Jeong J.-T."/>
            <person name="Choi B.-S."/>
            <person name="Jung M."/>
            <person name="Ginzburg D."/>
            <person name="Zhao K."/>
            <person name="Won S.Y."/>
            <person name="Oh T.-J."/>
            <person name="Yu Y."/>
            <person name="Kim N.-H."/>
            <person name="Lee O.R."/>
            <person name="Lee T.-H."/>
            <person name="Bashyal P."/>
            <person name="Kim T.-S."/>
            <person name="Lee W.-H."/>
            <person name="Kawkins C."/>
            <person name="Kim C.-K."/>
            <person name="Kim J.S."/>
            <person name="Ahn B.O."/>
            <person name="Rhee S.Y."/>
            <person name="Sohng J.K."/>
        </authorList>
    </citation>
    <scope>NUCLEOTIDE SEQUENCE</scope>
    <source>
        <tissue evidence="11">Leaf</tissue>
    </source>
</reference>
<dbReference type="EMBL" id="JAAIUW010000009">
    <property type="protein sequence ID" value="KAF7816790.1"/>
    <property type="molecule type" value="Genomic_DNA"/>
</dbReference>
<evidence type="ECO:0000256" key="7">
    <source>
        <dbReference type="ARBA" id="ARBA00043997"/>
    </source>
</evidence>
<feature type="domain" description="Fe2OG dioxygenase" evidence="10">
    <location>
        <begin position="205"/>
        <end position="304"/>
    </location>
</feature>
<dbReference type="PRINTS" id="PR00682">
    <property type="entry name" value="IPNSYNTHASE"/>
</dbReference>
<keyword evidence="3 9" id="KW-0479">Metal-binding</keyword>
<dbReference type="GO" id="GO:0046872">
    <property type="term" value="F:metal ion binding"/>
    <property type="evidence" value="ECO:0007669"/>
    <property type="project" value="UniProtKB-KW"/>
</dbReference>
<dbReference type="InterPro" id="IPR044861">
    <property type="entry name" value="IPNS-like_FE2OG_OXY"/>
</dbReference>
<dbReference type="PANTHER" id="PTHR47990">
    <property type="entry name" value="2-OXOGLUTARATE (2OG) AND FE(II)-DEPENDENT OXYGENASE SUPERFAMILY PROTEIN-RELATED"/>
    <property type="match status" value="1"/>
</dbReference>
<keyword evidence="5 9" id="KW-0408">Iron</keyword>
<protein>
    <submittedName>
        <fullName evidence="11">Gibberellin 20 oxidase 2-like</fullName>
    </submittedName>
</protein>
<name>A0A834T7P2_9FABA</name>
<evidence type="ECO:0000256" key="3">
    <source>
        <dbReference type="ARBA" id="ARBA00022723"/>
    </source>
</evidence>
<dbReference type="InterPro" id="IPR027443">
    <property type="entry name" value="IPNS-like_sf"/>
</dbReference>
<dbReference type="InterPro" id="IPR026992">
    <property type="entry name" value="DIOX_N"/>
</dbReference>
<accession>A0A834T7P2</accession>
<gene>
    <name evidence="11" type="ORF">G2W53_030759</name>
</gene>
<comment type="pathway">
    <text evidence="2">Hormone biosynthesis.</text>
</comment>
<proteinExistence type="inferred from homology"/>
<evidence type="ECO:0000313" key="12">
    <source>
        <dbReference type="Proteomes" id="UP000634136"/>
    </source>
</evidence>
<comment type="pathway">
    <text evidence="6">Plant hormone biosynthesis; gibberellin biosynthesis.</text>
</comment>
<dbReference type="PROSITE" id="PS51471">
    <property type="entry name" value="FE2OG_OXY"/>
    <property type="match status" value="1"/>
</dbReference>
<evidence type="ECO:0000256" key="5">
    <source>
        <dbReference type="ARBA" id="ARBA00023004"/>
    </source>
</evidence>
<sequence>MDSVSGWERGKSSNLDGWWVESERKFRWPEEYLVEAEGEVEAPIVDLAGFIAGDEEATRAAAALVSQACLSHGFFQVINHGIDSGLMGEALLHSDAFFKLPLHRKLSVGAGTGTGTKGGSLWGYSGAHTHRFSSRLPWKETLSFPFPHTYTNYFSSNIGQDFAHAGVVFHKYCEGMKELGLKLMELLGISLGVDRRHYRDFFEDGKCIMRCNYYPPCQDPSLVLGTGPHSDPTSLTILHQDQVGGLQVFLHNKWRFLPPLPNALLINIGDTFTALSNGRYKSCVHRAVVKRYMERRSLAFFVCPKEDKVVRPPQDLVVRDGTKMYPDFTWSDFLHFTQNHYRADDATLHNFTHWFLSSKPTH</sequence>
<organism evidence="11 12">
    <name type="scientific">Senna tora</name>
    <dbReference type="NCBI Taxonomy" id="362788"/>
    <lineage>
        <taxon>Eukaryota</taxon>
        <taxon>Viridiplantae</taxon>
        <taxon>Streptophyta</taxon>
        <taxon>Embryophyta</taxon>
        <taxon>Tracheophyta</taxon>
        <taxon>Spermatophyta</taxon>
        <taxon>Magnoliopsida</taxon>
        <taxon>eudicotyledons</taxon>
        <taxon>Gunneridae</taxon>
        <taxon>Pentapetalae</taxon>
        <taxon>rosids</taxon>
        <taxon>fabids</taxon>
        <taxon>Fabales</taxon>
        <taxon>Fabaceae</taxon>
        <taxon>Caesalpinioideae</taxon>
        <taxon>Cassia clade</taxon>
        <taxon>Senna</taxon>
    </lineage>
</organism>
<evidence type="ECO:0000256" key="8">
    <source>
        <dbReference type="ARBA" id="ARBA00050508"/>
    </source>
</evidence>
<dbReference type="Gene3D" id="2.60.120.330">
    <property type="entry name" value="B-lactam Antibiotic, Isopenicillin N Synthase, Chain"/>
    <property type="match status" value="1"/>
</dbReference>
<dbReference type="InterPro" id="IPR005123">
    <property type="entry name" value="Oxoglu/Fe-dep_dioxygenase_dom"/>
</dbReference>
<evidence type="ECO:0000259" key="10">
    <source>
        <dbReference type="PROSITE" id="PS51471"/>
    </source>
</evidence>
<comment type="catalytic activity">
    <reaction evidence="8">
        <text>gibberellin A12 + 2 2-oxoglutarate + 3 O2 + H(+) = gibberellin A9 + 2 succinate + 3 CO2 + 2 H2O</text>
        <dbReference type="Rhea" id="RHEA:60772"/>
        <dbReference type="ChEBI" id="CHEBI:15377"/>
        <dbReference type="ChEBI" id="CHEBI:15378"/>
        <dbReference type="ChEBI" id="CHEBI:15379"/>
        <dbReference type="ChEBI" id="CHEBI:16526"/>
        <dbReference type="ChEBI" id="CHEBI:16810"/>
        <dbReference type="ChEBI" id="CHEBI:30031"/>
        <dbReference type="ChEBI" id="CHEBI:58627"/>
        <dbReference type="ChEBI" id="CHEBI:73255"/>
    </reaction>
    <physiologicalReaction direction="left-to-right" evidence="8">
        <dbReference type="Rhea" id="RHEA:60773"/>
    </physiologicalReaction>
</comment>
<evidence type="ECO:0000256" key="1">
    <source>
        <dbReference type="ARBA" id="ARBA00001961"/>
    </source>
</evidence>
<evidence type="ECO:0000256" key="2">
    <source>
        <dbReference type="ARBA" id="ARBA00004972"/>
    </source>
</evidence>
<evidence type="ECO:0000256" key="4">
    <source>
        <dbReference type="ARBA" id="ARBA00023002"/>
    </source>
</evidence>
<dbReference type="AlphaFoldDB" id="A0A834T7P2"/>
<dbReference type="Proteomes" id="UP000634136">
    <property type="component" value="Unassembled WGS sequence"/>
</dbReference>
<comment type="cofactor">
    <cofactor evidence="1">
        <name>L-ascorbate</name>
        <dbReference type="ChEBI" id="CHEBI:38290"/>
    </cofactor>
</comment>
<keyword evidence="4 9" id="KW-0560">Oxidoreductase</keyword>
<comment type="caution">
    <text evidence="11">The sequence shown here is derived from an EMBL/GenBank/DDBJ whole genome shotgun (WGS) entry which is preliminary data.</text>
</comment>
<dbReference type="Pfam" id="PF14226">
    <property type="entry name" value="DIOX_N"/>
    <property type="match status" value="1"/>
</dbReference>
<keyword evidence="12" id="KW-1185">Reference proteome</keyword>
<dbReference type="Pfam" id="PF03171">
    <property type="entry name" value="2OG-FeII_Oxy"/>
    <property type="match status" value="1"/>
</dbReference>
<dbReference type="OrthoDB" id="288590at2759"/>